<name>H8GG60_METAL</name>
<sequence length="39" mass="4486">MLFSYTEMENSMIETNIYRLISLTTDTIGVFALLREIVG</sequence>
<dbReference type="Proteomes" id="UP000005090">
    <property type="component" value="Chromosome"/>
</dbReference>
<reference evidence="1 2" key="1">
    <citation type="journal article" date="2013" name="Genome Announc.">
        <title>Genome Sequence of the Obligate Gammaproteobacterial Methanotroph Methylomicrobium album Strain BG8.</title>
        <authorList>
            <person name="Kits K.D."/>
            <person name="Kalyuzhnaya M.G."/>
            <person name="Klotz M.G."/>
            <person name="Jetten M.S."/>
            <person name="Op den Camp H.J."/>
            <person name="Vuilleumier S."/>
            <person name="Bringel F."/>
            <person name="Dispirito A.A."/>
            <person name="Murrell J.C."/>
            <person name="Bruce D."/>
            <person name="Cheng J.F."/>
            <person name="Copeland A."/>
            <person name="Goodwin L."/>
            <person name="Hauser L."/>
            <person name="Lajus A."/>
            <person name="Land M.L."/>
            <person name="Lapidus A."/>
            <person name="Lucas S."/>
            <person name="Medigue C."/>
            <person name="Pitluck S."/>
            <person name="Woyke T."/>
            <person name="Zeytun A."/>
            <person name="Stein L.Y."/>
        </authorList>
    </citation>
    <scope>NUCLEOTIDE SEQUENCE [LARGE SCALE GENOMIC DNA]</scope>
    <source>
        <strain evidence="1 2">BG8</strain>
    </source>
</reference>
<protein>
    <submittedName>
        <fullName evidence="1">Uncharacterized protein</fullName>
    </submittedName>
</protein>
<evidence type="ECO:0000313" key="1">
    <source>
        <dbReference type="EMBL" id="EIC29984.1"/>
    </source>
</evidence>
<dbReference type="HOGENOM" id="CLU_3312539_0_0_6"/>
<dbReference type="AlphaFoldDB" id="H8GG60"/>
<keyword evidence="2" id="KW-1185">Reference proteome</keyword>
<dbReference type="EMBL" id="CM001475">
    <property type="protein sequence ID" value="EIC29984.1"/>
    <property type="molecule type" value="Genomic_DNA"/>
</dbReference>
<gene>
    <name evidence="1" type="ORF">Metal_2238</name>
</gene>
<accession>H8GG60</accession>
<proteinExistence type="predicted"/>
<organism evidence="1 2">
    <name type="scientific">Methylomicrobium album BG8</name>
    <dbReference type="NCBI Taxonomy" id="686340"/>
    <lineage>
        <taxon>Bacteria</taxon>
        <taxon>Pseudomonadati</taxon>
        <taxon>Pseudomonadota</taxon>
        <taxon>Gammaproteobacteria</taxon>
        <taxon>Methylococcales</taxon>
        <taxon>Methylococcaceae</taxon>
        <taxon>Methylomicrobium</taxon>
    </lineage>
</organism>
<evidence type="ECO:0000313" key="2">
    <source>
        <dbReference type="Proteomes" id="UP000005090"/>
    </source>
</evidence>